<dbReference type="EMBL" id="WMJY01000058">
    <property type="protein sequence ID" value="MTH31021.1"/>
    <property type="molecule type" value="Genomic_DNA"/>
</dbReference>
<keyword evidence="2" id="KW-0732">Signal</keyword>
<dbReference type="OrthoDB" id="1199048at2"/>
<evidence type="ECO:0000313" key="3">
    <source>
        <dbReference type="EMBL" id="MTH31021.1"/>
    </source>
</evidence>
<dbReference type="Pfam" id="PF19515">
    <property type="entry name" value="DUF6048"/>
    <property type="match status" value="1"/>
</dbReference>
<protein>
    <recommendedName>
        <fullName evidence="5">Outer membrane beta-barrel protein</fullName>
    </recommendedName>
</protein>
<organism evidence="3 4">
    <name type="scientific">Myroides pelagicus</name>
    <dbReference type="NCBI Taxonomy" id="270914"/>
    <lineage>
        <taxon>Bacteria</taxon>
        <taxon>Pseudomonadati</taxon>
        <taxon>Bacteroidota</taxon>
        <taxon>Flavobacteriia</taxon>
        <taxon>Flavobacteriales</taxon>
        <taxon>Flavobacteriaceae</taxon>
        <taxon>Myroides</taxon>
    </lineage>
</organism>
<feature type="signal peptide" evidence="2">
    <location>
        <begin position="1"/>
        <end position="24"/>
    </location>
</feature>
<keyword evidence="4" id="KW-1185">Reference proteome</keyword>
<accession>A0A7K1GQ89</accession>
<evidence type="ECO:0000313" key="4">
    <source>
        <dbReference type="Proteomes" id="UP000488936"/>
    </source>
</evidence>
<proteinExistence type="predicted"/>
<feature type="compositionally biased region" description="Polar residues" evidence="1">
    <location>
        <begin position="42"/>
        <end position="54"/>
    </location>
</feature>
<reference evidence="3 4" key="1">
    <citation type="journal article" date="2006" name="Int. J. Syst. Evol. Microbiol.">
        <title>Myroides pelagicus sp. nov., isolated from seawater in Thailand.</title>
        <authorList>
            <person name="Yoon J."/>
            <person name="Maneerat S."/>
            <person name="Kawai F."/>
            <person name="Yokota A."/>
        </authorList>
    </citation>
    <scope>NUCLEOTIDE SEQUENCE [LARGE SCALE GENOMIC DNA]</scope>
    <source>
        <strain evidence="3 4">SM1T</strain>
    </source>
</reference>
<name>A0A7K1GQ89_9FLAO</name>
<evidence type="ECO:0000256" key="2">
    <source>
        <dbReference type="SAM" id="SignalP"/>
    </source>
</evidence>
<comment type="caution">
    <text evidence="3">The sequence shown here is derived from an EMBL/GenBank/DDBJ whole genome shotgun (WGS) entry which is preliminary data.</text>
</comment>
<evidence type="ECO:0008006" key="5">
    <source>
        <dbReference type="Google" id="ProtNLM"/>
    </source>
</evidence>
<dbReference type="AlphaFoldDB" id="A0A7K1GQ89"/>
<dbReference type="Proteomes" id="UP000488936">
    <property type="component" value="Unassembled WGS sequence"/>
</dbReference>
<feature type="region of interest" description="Disordered" evidence="1">
    <location>
        <begin position="28"/>
        <end position="54"/>
    </location>
</feature>
<evidence type="ECO:0000256" key="1">
    <source>
        <dbReference type="SAM" id="MobiDB-lite"/>
    </source>
</evidence>
<sequence length="296" mass="33997">MKIKHILQSTIKGVILLGALSLYAQENNDPKEKQTTQKTETNVEATKASTTQKAPDTYPQRFGLRVGVDLFKLTRGMYDKTYQGFEIVGDYRINKNWWAAAELGTDKMERNNQTYGFTTKGNYIRIGGNYNVYDNWLDEENAIYVGFRYGFSTFSQNLDWYKVYTTDPYFPSPIQRPNAKYNGLSAHWVEFVTGVQAKLINNVFMGFSLRLNGLIAQKQPDGFENLYIPGFNKKHSGAIGVGFNYSITYFIPLYKSKKHKNTSAPENNTKYDLEGNKINQSEDLRIIEKNKKQLNK</sequence>
<feature type="chain" id="PRO_5029844507" description="Outer membrane beta-barrel protein" evidence="2">
    <location>
        <begin position="25"/>
        <end position="296"/>
    </location>
</feature>
<dbReference type="RefSeq" id="WP_155036987.1">
    <property type="nucleotide sequence ID" value="NZ_JAYMMG010000029.1"/>
</dbReference>
<dbReference type="InterPro" id="IPR046111">
    <property type="entry name" value="DUF6048"/>
</dbReference>
<gene>
    <name evidence="3" type="ORF">GJV77_14200</name>
</gene>